<accession>A0A9E7JZ94</accession>
<gene>
    <name evidence="3" type="ORF">MUK42_10524</name>
</gene>
<feature type="region of interest" description="Disordered" evidence="1">
    <location>
        <begin position="44"/>
        <end position="76"/>
    </location>
</feature>
<keyword evidence="4" id="KW-1185">Reference proteome</keyword>
<dbReference type="AlphaFoldDB" id="A0A9E7JZ94"/>
<protein>
    <recommendedName>
        <fullName evidence="5">Secreted protein</fullName>
    </recommendedName>
</protein>
<organism evidence="3 4">
    <name type="scientific">Musa troglodytarum</name>
    <name type="common">fe'i banana</name>
    <dbReference type="NCBI Taxonomy" id="320322"/>
    <lineage>
        <taxon>Eukaryota</taxon>
        <taxon>Viridiplantae</taxon>
        <taxon>Streptophyta</taxon>
        <taxon>Embryophyta</taxon>
        <taxon>Tracheophyta</taxon>
        <taxon>Spermatophyta</taxon>
        <taxon>Magnoliopsida</taxon>
        <taxon>Liliopsida</taxon>
        <taxon>Zingiberales</taxon>
        <taxon>Musaceae</taxon>
        <taxon>Musa</taxon>
    </lineage>
</organism>
<evidence type="ECO:0008006" key="5">
    <source>
        <dbReference type="Google" id="ProtNLM"/>
    </source>
</evidence>
<evidence type="ECO:0000256" key="2">
    <source>
        <dbReference type="SAM" id="SignalP"/>
    </source>
</evidence>
<name>A0A9E7JZ94_9LILI</name>
<proteinExistence type="predicted"/>
<feature type="signal peptide" evidence="2">
    <location>
        <begin position="1"/>
        <end position="19"/>
    </location>
</feature>
<evidence type="ECO:0000313" key="4">
    <source>
        <dbReference type="Proteomes" id="UP001055439"/>
    </source>
</evidence>
<keyword evidence="2" id="KW-0732">Signal</keyword>
<feature type="compositionally biased region" description="Acidic residues" evidence="1">
    <location>
        <begin position="52"/>
        <end position="61"/>
    </location>
</feature>
<evidence type="ECO:0000256" key="1">
    <source>
        <dbReference type="SAM" id="MobiDB-lite"/>
    </source>
</evidence>
<feature type="chain" id="PRO_5039485313" description="Secreted protein" evidence="2">
    <location>
        <begin position="20"/>
        <end position="173"/>
    </location>
</feature>
<dbReference type="Proteomes" id="UP001055439">
    <property type="component" value="Chromosome 4"/>
</dbReference>
<dbReference type="EMBL" id="CP097506">
    <property type="protein sequence ID" value="URD98803.1"/>
    <property type="molecule type" value="Genomic_DNA"/>
</dbReference>
<reference evidence="3" key="1">
    <citation type="submission" date="2022-05" db="EMBL/GenBank/DDBJ databases">
        <title>The Musa troglodytarum L. genome provides insights into the mechanism of non-climacteric behaviour and enrichment of carotenoids.</title>
        <authorList>
            <person name="Wang J."/>
        </authorList>
    </citation>
    <scope>NUCLEOTIDE SEQUENCE</scope>
    <source>
        <tissue evidence="3">Leaf</tissue>
    </source>
</reference>
<sequence length="173" mass="19465">MRLLHCMPSSLLLLCVSISVPSLTLRSSSQVRLHLIPPAMENYSKSGRQTWQEEEEEEEEARVESNTTQARRPHVRQNALQRANVNSAPGKTTRVQFNPRRCHKESIYIHVVEGFEGEGREMLPKKAGTGVHSSPDMSSAFLPTLPPNASSDALFPGMFIARRKQRACWAITR</sequence>
<evidence type="ECO:0000313" key="3">
    <source>
        <dbReference type="EMBL" id="URD98803.1"/>
    </source>
</evidence>